<keyword evidence="3" id="KW-1185">Reference proteome</keyword>
<dbReference type="STRING" id="157652.A0A371IHZ7"/>
<feature type="non-terminal residue" evidence="2">
    <location>
        <position position="1"/>
    </location>
</feature>
<sequence>MHQLDVKFAFLNGPLEEVYVLQPQGFVVKGEENKVYKLKKALEAAIVDFKGQMMNEFEMSDLGLLSYFLGIEFKITKHETLCINPSMKKDLLRKLNMQQSNPVGTPAEVGLVLEKDTDEEMIDPTHYRMIKKKVSLAHAKVKVAKTVRIGEELPHGSGAGMVHPHGTVHELHPIGFARLDNLVELRGIKSHGLLEQHVLLLARREHRPAHVQARRERHVHGVDVRIVQDGLVGPVDLGTVGKTVSGREGACLVEGAAPDGVQGGVGGEGDGA</sequence>
<dbReference type="Proteomes" id="UP000257109">
    <property type="component" value="Unassembled WGS sequence"/>
</dbReference>
<protein>
    <recommendedName>
        <fullName evidence="1">Reverse transcriptase Ty1/copia-type domain-containing protein</fullName>
    </recommendedName>
</protein>
<feature type="domain" description="Reverse transcriptase Ty1/copia-type" evidence="1">
    <location>
        <begin position="1"/>
        <end position="42"/>
    </location>
</feature>
<dbReference type="InterPro" id="IPR013103">
    <property type="entry name" value="RVT_2"/>
</dbReference>
<evidence type="ECO:0000313" key="2">
    <source>
        <dbReference type="EMBL" id="RDY14594.1"/>
    </source>
</evidence>
<name>A0A371IHZ7_MUCPR</name>
<dbReference type="EMBL" id="QJKJ01000049">
    <property type="protein sequence ID" value="RDY14594.1"/>
    <property type="molecule type" value="Genomic_DNA"/>
</dbReference>
<gene>
    <name evidence="2" type="ORF">CR513_00322</name>
</gene>
<proteinExistence type="predicted"/>
<comment type="caution">
    <text evidence="2">The sequence shown here is derived from an EMBL/GenBank/DDBJ whole genome shotgun (WGS) entry which is preliminary data.</text>
</comment>
<accession>A0A371IHZ7</accession>
<organism evidence="2 3">
    <name type="scientific">Mucuna pruriens</name>
    <name type="common">Velvet bean</name>
    <name type="synonym">Dolichos pruriens</name>
    <dbReference type="NCBI Taxonomy" id="157652"/>
    <lineage>
        <taxon>Eukaryota</taxon>
        <taxon>Viridiplantae</taxon>
        <taxon>Streptophyta</taxon>
        <taxon>Embryophyta</taxon>
        <taxon>Tracheophyta</taxon>
        <taxon>Spermatophyta</taxon>
        <taxon>Magnoliopsida</taxon>
        <taxon>eudicotyledons</taxon>
        <taxon>Gunneridae</taxon>
        <taxon>Pentapetalae</taxon>
        <taxon>rosids</taxon>
        <taxon>fabids</taxon>
        <taxon>Fabales</taxon>
        <taxon>Fabaceae</taxon>
        <taxon>Papilionoideae</taxon>
        <taxon>50 kb inversion clade</taxon>
        <taxon>NPAAA clade</taxon>
        <taxon>indigoferoid/millettioid clade</taxon>
        <taxon>Phaseoleae</taxon>
        <taxon>Mucuna</taxon>
    </lineage>
</organism>
<reference evidence="2" key="1">
    <citation type="submission" date="2018-05" db="EMBL/GenBank/DDBJ databases">
        <title>Draft genome of Mucuna pruriens seed.</title>
        <authorList>
            <person name="Nnadi N.E."/>
            <person name="Vos R."/>
            <person name="Hasami M.H."/>
            <person name="Devisetty U.K."/>
            <person name="Aguiy J.C."/>
        </authorList>
    </citation>
    <scope>NUCLEOTIDE SEQUENCE [LARGE SCALE GENOMIC DNA]</scope>
    <source>
        <strain evidence="2">JCA_2017</strain>
    </source>
</reference>
<dbReference type="AlphaFoldDB" id="A0A371IHZ7"/>
<evidence type="ECO:0000259" key="1">
    <source>
        <dbReference type="Pfam" id="PF07727"/>
    </source>
</evidence>
<evidence type="ECO:0000313" key="3">
    <source>
        <dbReference type="Proteomes" id="UP000257109"/>
    </source>
</evidence>
<dbReference type="Pfam" id="PF07727">
    <property type="entry name" value="RVT_2"/>
    <property type="match status" value="1"/>
</dbReference>